<gene>
    <name evidence="2" type="ORF">GCM10023331_05960</name>
</gene>
<accession>A0ABP9D0H4</accession>
<feature type="domain" description="SH3b" evidence="1">
    <location>
        <begin position="175"/>
        <end position="237"/>
    </location>
</feature>
<dbReference type="PANTHER" id="PTHR34408:SF1">
    <property type="entry name" value="GLYCOSYL HYDROLASE FAMILY 19 DOMAIN-CONTAINING PROTEIN HI_1415"/>
    <property type="match status" value="1"/>
</dbReference>
<dbReference type="Pfam" id="PF08239">
    <property type="entry name" value="SH3_3"/>
    <property type="match status" value="2"/>
</dbReference>
<evidence type="ECO:0000259" key="1">
    <source>
        <dbReference type="PROSITE" id="PS51781"/>
    </source>
</evidence>
<organism evidence="2 3">
    <name type="scientific">Algivirga pacifica</name>
    <dbReference type="NCBI Taxonomy" id="1162670"/>
    <lineage>
        <taxon>Bacteria</taxon>
        <taxon>Pseudomonadati</taxon>
        <taxon>Bacteroidota</taxon>
        <taxon>Cytophagia</taxon>
        <taxon>Cytophagales</taxon>
        <taxon>Flammeovirgaceae</taxon>
        <taxon>Algivirga</taxon>
    </lineage>
</organism>
<dbReference type="RefSeq" id="WP_345369081.1">
    <property type="nucleotide sequence ID" value="NZ_BAABJX010000011.1"/>
</dbReference>
<dbReference type="Gene3D" id="2.30.30.40">
    <property type="entry name" value="SH3 Domains"/>
    <property type="match status" value="2"/>
</dbReference>
<dbReference type="PROSITE" id="PS51781">
    <property type="entry name" value="SH3B"/>
    <property type="match status" value="2"/>
</dbReference>
<keyword evidence="3" id="KW-1185">Reference proteome</keyword>
<sequence length="300" mass="33165">MKKAILQRNDYLTKETLGELVLLDEGGLELFRCKTLELPWLDNQNRISCIPTGQYKAVFRTFGKYANRSFHIQQLDGSEVPGRAGILIHTGNFYTHTKGCILVGASYGHLKRRQDGKMVDDNILDILSSGPTFEALCAVVPEQEFLLEIKGTQPPLAIPTPEAEEEELYRPFEPNDKAVVSVSSYLNLRESPNKDASILSRLKDGTSVDVLELEGGWAKVFTVAVQGWVSGDYVDKDGETGVVATQGGNLNVREKAEASAELVDRLSKGTEVKILEEKEGWYKIAAGALEGYVYGEYLSK</sequence>
<evidence type="ECO:0000313" key="3">
    <source>
        <dbReference type="Proteomes" id="UP001500298"/>
    </source>
</evidence>
<dbReference type="InterPro" id="IPR003646">
    <property type="entry name" value="SH3-like_bac-type"/>
</dbReference>
<dbReference type="EMBL" id="BAABJX010000011">
    <property type="protein sequence ID" value="GAA4824230.1"/>
    <property type="molecule type" value="Genomic_DNA"/>
</dbReference>
<evidence type="ECO:0000313" key="2">
    <source>
        <dbReference type="EMBL" id="GAA4824230.1"/>
    </source>
</evidence>
<dbReference type="Proteomes" id="UP001500298">
    <property type="component" value="Unassembled WGS sequence"/>
</dbReference>
<dbReference type="InterPro" id="IPR043732">
    <property type="entry name" value="DUF5675"/>
</dbReference>
<comment type="caution">
    <text evidence="2">The sequence shown here is derived from an EMBL/GenBank/DDBJ whole genome shotgun (WGS) entry which is preliminary data.</text>
</comment>
<dbReference type="Pfam" id="PF18925">
    <property type="entry name" value="DUF5675"/>
    <property type="match status" value="1"/>
</dbReference>
<dbReference type="SMART" id="SM00287">
    <property type="entry name" value="SH3b"/>
    <property type="match status" value="2"/>
</dbReference>
<reference evidence="3" key="1">
    <citation type="journal article" date="2019" name="Int. J. Syst. Evol. Microbiol.">
        <title>The Global Catalogue of Microorganisms (GCM) 10K type strain sequencing project: providing services to taxonomists for standard genome sequencing and annotation.</title>
        <authorList>
            <consortium name="The Broad Institute Genomics Platform"/>
            <consortium name="The Broad Institute Genome Sequencing Center for Infectious Disease"/>
            <person name="Wu L."/>
            <person name="Ma J."/>
        </authorList>
    </citation>
    <scope>NUCLEOTIDE SEQUENCE [LARGE SCALE GENOMIC DNA]</scope>
    <source>
        <strain evidence="3">JCM 18326</strain>
    </source>
</reference>
<feature type="domain" description="SH3b" evidence="1">
    <location>
        <begin position="238"/>
        <end position="300"/>
    </location>
</feature>
<name>A0ABP9D0H4_9BACT</name>
<proteinExistence type="predicted"/>
<dbReference type="PANTHER" id="PTHR34408">
    <property type="entry name" value="FAMILY PROTEIN, PUTATIVE-RELATED"/>
    <property type="match status" value="1"/>
</dbReference>
<dbReference type="InterPro" id="IPR052354">
    <property type="entry name" value="Cell_Wall_Dynamics_Protein"/>
</dbReference>
<protein>
    <recommendedName>
        <fullName evidence="1">SH3b domain-containing protein</fullName>
    </recommendedName>
</protein>